<dbReference type="PIRSF" id="PIRSF017321">
    <property type="entry name" value="GWT1"/>
    <property type="match status" value="1"/>
</dbReference>
<name>A0AAN6F8K9_9PEZI</name>
<feature type="transmembrane region" description="Helical" evidence="9">
    <location>
        <begin position="420"/>
        <end position="440"/>
    </location>
</feature>
<dbReference type="GO" id="GO:0032216">
    <property type="term" value="F:glucosaminyl-phosphatidylinositol O-acyltransferase activity"/>
    <property type="evidence" value="ECO:0007669"/>
    <property type="project" value="TreeGrafter"/>
</dbReference>
<dbReference type="EMBL" id="JAUJLE010000653">
    <property type="protein sequence ID" value="KAK0951913.1"/>
    <property type="molecule type" value="Genomic_DNA"/>
</dbReference>
<dbReference type="PANTHER" id="PTHR20661">
    <property type="entry name" value="PHOSPHATIDYLINOSITOL-GLYCAN BIOSYNTHESIS CLASS W PROTEIN"/>
    <property type="match status" value="1"/>
</dbReference>
<feature type="transmembrane region" description="Helical" evidence="9">
    <location>
        <begin position="452"/>
        <end position="472"/>
    </location>
</feature>
<evidence type="ECO:0000313" key="12">
    <source>
        <dbReference type="EMBL" id="KAK0951913.1"/>
    </source>
</evidence>
<dbReference type="Proteomes" id="UP001175353">
    <property type="component" value="Unassembled WGS sequence"/>
</dbReference>
<feature type="transmembrane region" description="Helical" evidence="9">
    <location>
        <begin position="86"/>
        <end position="104"/>
    </location>
</feature>
<organism evidence="11 13">
    <name type="scientific">Friedmanniomyces endolithicus</name>
    <dbReference type="NCBI Taxonomy" id="329885"/>
    <lineage>
        <taxon>Eukaryota</taxon>
        <taxon>Fungi</taxon>
        <taxon>Dikarya</taxon>
        <taxon>Ascomycota</taxon>
        <taxon>Pezizomycotina</taxon>
        <taxon>Dothideomycetes</taxon>
        <taxon>Dothideomycetidae</taxon>
        <taxon>Mycosphaerellales</taxon>
        <taxon>Teratosphaeriaceae</taxon>
        <taxon>Friedmanniomyces</taxon>
    </lineage>
</organism>
<evidence type="ECO:0000313" key="13">
    <source>
        <dbReference type="Proteomes" id="UP001168146"/>
    </source>
</evidence>
<feature type="transmembrane region" description="Helical" evidence="9">
    <location>
        <begin position="252"/>
        <end position="272"/>
    </location>
</feature>
<comment type="caution">
    <text evidence="11">The sequence shown here is derived from an EMBL/GenBank/DDBJ whole genome shotgun (WGS) entry which is preliminary data.</text>
</comment>
<dbReference type="EMBL" id="JASUXU010000082">
    <property type="protein sequence ID" value="KAK0309204.1"/>
    <property type="molecule type" value="Genomic_DNA"/>
</dbReference>
<evidence type="ECO:0000256" key="1">
    <source>
        <dbReference type="ARBA" id="ARBA00002531"/>
    </source>
</evidence>
<proteinExistence type="inferred from homology"/>
<gene>
    <name evidence="11" type="primary">GWT1_2</name>
    <name evidence="12" type="synonym">GWT1_3</name>
    <name evidence="11" type="ORF">LTR82_015256</name>
    <name evidence="12" type="ORF">LTR91_024712</name>
</gene>
<evidence type="ECO:0000256" key="4">
    <source>
        <dbReference type="ARBA" id="ARBA00007559"/>
    </source>
</evidence>
<feature type="compositionally biased region" description="Basic and acidic residues" evidence="10">
    <location>
        <begin position="111"/>
        <end position="130"/>
    </location>
</feature>
<evidence type="ECO:0000256" key="10">
    <source>
        <dbReference type="SAM" id="MobiDB-lite"/>
    </source>
</evidence>
<dbReference type="GO" id="GO:0072659">
    <property type="term" value="P:protein localization to plasma membrane"/>
    <property type="evidence" value="ECO:0007669"/>
    <property type="project" value="TreeGrafter"/>
</dbReference>
<dbReference type="EC" id="2.3.-.-" evidence="9"/>
<evidence type="ECO:0000256" key="3">
    <source>
        <dbReference type="ARBA" id="ARBA00004687"/>
    </source>
</evidence>
<dbReference type="AlphaFoldDB" id="A0AAN6F8K9"/>
<dbReference type="Pfam" id="PF06423">
    <property type="entry name" value="GWT1"/>
    <property type="match status" value="1"/>
</dbReference>
<accession>A0AAN6F8K9</accession>
<feature type="region of interest" description="Disordered" evidence="10">
    <location>
        <begin position="111"/>
        <end position="139"/>
    </location>
</feature>
<reference evidence="12" key="2">
    <citation type="submission" date="2023-06" db="EMBL/GenBank/DDBJ databases">
        <title>Black Yeasts Isolated from many extreme environments.</title>
        <authorList>
            <person name="Coleine C."/>
            <person name="Stajich J.E."/>
            <person name="Selbmann L."/>
        </authorList>
    </citation>
    <scope>NUCLEOTIDE SEQUENCE</scope>
    <source>
        <strain evidence="12">CCFEE 5200</strain>
    </source>
</reference>
<keyword evidence="9" id="KW-0808">Transferase</keyword>
<feature type="transmembrane region" description="Helical" evidence="9">
    <location>
        <begin position="325"/>
        <end position="346"/>
    </location>
</feature>
<reference evidence="11" key="1">
    <citation type="submission" date="2021-12" db="EMBL/GenBank/DDBJ databases">
        <title>Black yeast isolated from Biological Soil Crust.</title>
        <authorList>
            <person name="Kurbessoian T."/>
        </authorList>
    </citation>
    <scope>NUCLEOTIDE SEQUENCE</scope>
    <source>
        <strain evidence="11">CCFEE 5208</strain>
    </source>
</reference>
<keyword evidence="9" id="KW-0012">Acyltransferase</keyword>
<feature type="transmembrane region" description="Helical" evidence="9">
    <location>
        <begin position="279"/>
        <end position="299"/>
    </location>
</feature>
<comment type="function">
    <text evidence="1">Probable acetyltransferase, which acetylates the inositol ring of phosphatidylinositol during biosynthesis of GPI-anchor.</text>
</comment>
<feature type="transmembrane region" description="Helical" evidence="9">
    <location>
        <begin position="536"/>
        <end position="554"/>
    </location>
</feature>
<keyword evidence="5 9" id="KW-0337">GPI-anchor biosynthesis</keyword>
<evidence type="ECO:0000313" key="14">
    <source>
        <dbReference type="Proteomes" id="UP001175353"/>
    </source>
</evidence>
<dbReference type="GO" id="GO:0005789">
    <property type="term" value="C:endoplasmic reticulum membrane"/>
    <property type="evidence" value="ECO:0007669"/>
    <property type="project" value="UniProtKB-SubCell"/>
</dbReference>
<sequence length="563" mass="62466">MTPEYKAEKEASVSFLGGGGIWEINYVTVIAPRGDVTDDFIEVAAFLWALLQTRQSFFKPYSIPAAFTDFLLQCGTILFATTVYAGAPQALLGLLLLPGVAVFLQPRVENKQTPRPPIHDRTNGKPKGSDDPDPNQELDPLPIKPYITTYRGAMMIITCTSILAVDFKVFPRRFAKTESFGTSLMDLGVGSFVYAAGVIAARQQLKAQSRGSTSVIEGLKTAMRHSLPLVVLGLIRLWSVKSLNYVEHVSEYGVHWNFFFTLALLAPVTAILQPVLRRLPSYGALTFFIACVYECVLYFTPDLKSYIILSGRKDGDWLSQNREGVFSFIGYFAIFIAGMGTGMTILKRESGSGTTDEAKEADLLNEDEEWLADVLGGSTQNESTGADLNKPAEPKPNMNVPNPDPLGLIWIAQSNDDSVFLAKWTVIWFILSGWAMWHYGPHLFVSRRMANLAYIVWVCAFNTTQLLLFNVVERVMFPNIHKATDKRTERQRVQDATSRVMQAFNRNGLALFLLANLLTGLINMTVKTLHMTDVQAMAILLGYIATLCGVGLALDHYDISIKI</sequence>
<keyword evidence="6 9" id="KW-0812">Transmembrane</keyword>
<protein>
    <recommendedName>
        <fullName evidence="9">GPI-anchored wall transfer protein</fullName>
        <ecNumber evidence="9">2.3.-.-</ecNumber>
    </recommendedName>
</protein>
<dbReference type="PANTHER" id="PTHR20661:SF0">
    <property type="entry name" value="PHOSPHATIDYLINOSITOL-GLYCAN BIOSYNTHESIS CLASS W PROTEIN"/>
    <property type="match status" value="1"/>
</dbReference>
<comment type="similarity">
    <text evidence="4 9">Belongs to the PIGW family.</text>
</comment>
<evidence type="ECO:0000313" key="11">
    <source>
        <dbReference type="EMBL" id="KAK0309204.1"/>
    </source>
</evidence>
<evidence type="ECO:0000256" key="8">
    <source>
        <dbReference type="ARBA" id="ARBA00023136"/>
    </source>
</evidence>
<keyword evidence="8 9" id="KW-0472">Membrane</keyword>
<comment type="function">
    <text evidence="9">A acetyltransferase, which acetylates the inositol ring of phosphatidylinositol during biosynthesis of GPI-anchor.</text>
</comment>
<keyword evidence="7 9" id="KW-1133">Transmembrane helix</keyword>
<evidence type="ECO:0000256" key="2">
    <source>
        <dbReference type="ARBA" id="ARBA00004477"/>
    </source>
</evidence>
<comment type="subcellular location">
    <subcellularLocation>
        <location evidence="2 9">Endoplasmic reticulum membrane</location>
        <topology evidence="2 9">Multi-pass membrane protein</topology>
    </subcellularLocation>
</comment>
<evidence type="ECO:0000256" key="9">
    <source>
        <dbReference type="RuleBase" id="RU280819"/>
    </source>
</evidence>
<feature type="transmembrane region" description="Helical" evidence="9">
    <location>
        <begin position="509"/>
        <end position="530"/>
    </location>
</feature>
<dbReference type="GO" id="GO:0006506">
    <property type="term" value="P:GPI anchor biosynthetic process"/>
    <property type="evidence" value="ECO:0007669"/>
    <property type="project" value="UniProtKB-KW"/>
</dbReference>
<comment type="pathway">
    <text evidence="3 9">Glycolipid biosynthesis; glycosylphosphatidylinositol-anchor biosynthesis.</text>
</comment>
<evidence type="ECO:0000256" key="7">
    <source>
        <dbReference type="ARBA" id="ARBA00022989"/>
    </source>
</evidence>
<evidence type="ECO:0000256" key="6">
    <source>
        <dbReference type="ARBA" id="ARBA00022692"/>
    </source>
</evidence>
<keyword evidence="14" id="KW-1185">Reference proteome</keyword>
<dbReference type="InterPro" id="IPR009447">
    <property type="entry name" value="PIGW/GWT1"/>
</dbReference>
<keyword evidence="9" id="KW-0256">Endoplasmic reticulum</keyword>
<feature type="transmembrane region" description="Helical" evidence="9">
    <location>
        <begin position="182"/>
        <end position="201"/>
    </location>
</feature>
<evidence type="ECO:0000256" key="5">
    <source>
        <dbReference type="ARBA" id="ARBA00022502"/>
    </source>
</evidence>
<dbReference type="Proteomes" id="UP001168146">
    <property type="component" value="Unassembled WGS sequence"/>
</dbReference>